<dbReference type="InterPro" id="IPR001509">
    <property type="entry name" value="Epimerase_deHydtase"/>
</dbReference>
<feature type="domain" description="NAD-dependent epimerase/dehydratase" evidence="1">
    <location>
        <begin position="3"/>
        <end position="227"/>
    </location>
</feature>
<organism evidence="2 3">
    <name type="scientific">Camelimonas lactis</name>
    <dbReference type="NCBI Taxonomy" id="659006"/>
    <lineage>
        <taxon>Bacteria</taxon>
        <taxon>Pseudomonadati</taxon>
        <taxon>Pseudomonadota</taxon>
        <taxon>Alphaproteobacteria</taxon>
        <taxon>Hyphomicrobiales</taxon>
        <taxon>Chelatococcaceae</taxon>
        <taxon>Camelimonas</taxon>
    </lineage>
</organism>
<dbReference type="Pfam" id="PF01370">
    <property type="entry name" value="Epimerase"/>
    <property type="match status" value="1"/>
</dbReference>
<evidence type="ECO:0000313" key="3">
    <source>
        <dbReference type="Proteomes" id="UP000294881"/>
    </source>
</evidence>
<protein>
    <submittedName>
        <fullName evidence="2">Nucleoside-diphosphate-sugar epimerase</fullName>
    </submittedName>
</protein>
<dbReference type="SUPFAM" id="SSF51735">
    <property type="entry name" value="NAD(P)-binding Rossmann-fold domains"/>
    <property type="match status" value="1"/>
</dbReference>
<proteinExistence type="predicted"/>
<keyword evidence="3" id="KW-1185">Reference proteome</keyword>
<dbReference type="InterPro" id="IPR036291">
    <property type="entry name" value="NAD(P)-bd_dom_sf"/>
</dbReference>
<dbReference type="Proteomes" id="UP000294881">
    <property type="component" value="Unassembled WGS sequence"/>
</dbReference>
<sequence length="309" mass="34221">MKVLLTGASSFTGYWFAHSLAAAGVHVVAPLRLGVADYGDGIRAERVRRLARVSEIVEHSSFGSDRFLDIARAGSFDVLCHHAARVGDYRSPDFDISGALEENTHNLRAVLEALSKGGLKGVVLTGSVFEQNEGAGEHPLVAFSPYGISKGLTAEVVRYRCREAGLIYGKFVIPNPFGPLEEPRFCNYLIRTWRKGETAAVNTPAYVRDNIHVMLLARAYVRFVAEHGTGGQTIRQMSPSGYIESQGSFALRFASAMRSRLGMACEVELRTQSDFSEPLMRVNTDNAERYVTDWDEETAWNEVADFYRI</sequence>
<name>A0A4R2GUN0_9HYPH</name>
<gene>
    <name evidence="2" type="ORF">EV666_1035</name>
</gene>
<dbReference type="Gene3D" id="3.40.50.720">
    <property type="entry name" value="NAD(P)-binding Rossmann-like Domain"/>
    <property type="match status" value="1"/>
</dbReference>
<dbReference type="AlphaFoldDB" id="A0A4R2GUN0"/>
<reference evidence="2 3" key="1">
    <citation type="submission" date="2019-03" db="EMBL/GenBank/DDBJ databases">
        <title>Genomic Encyclopedia of Type Strains, Phase IV (KMG-IV): sequencing the most valuable type-strain genomes for metagenomic binning, comparative biology and taxonomic classification.</title>
        <authorList>
            <person name="Goeker M."/>
        </authorList>
    </citation>
    <scope>NUCLEOTIDE SEQUENCE [LARGE SCALE GENOMIC DNA]</scope>
    <source>
        <strain evidence="2 3">DSM 22958</strain>
    </source>
</reference>
<accession>A0A4R2GUN0</accession>
<comment type="caution">
    <text evidence="2">The sequence shown here is derived from an EMBL/GenBank/DDBJ whole genome shotgun (WGS) entry which is preliminary data.</text>
</comment>
<dbReference type="EMBL" id="SLWL01000003">
    <property type="protein sequence ID" value="TCO14499.1"/>
    <property type="molecule type" value="Genomic_DNA"/>
</dbReference>
<dbReference type="OrthoDB" id="183072at2"/>
<dbReference type="RefSeq" id="WP_132003802.1">
    <property type="nucleotide sequence ID" value="NZ_JBHUNN010000002.1"/>
</dbReference>
<evidence type="ECO:0000313" key="2">
    <source>
        <dbReference type="EMBL" id="TCO14499.1"/>
    </source>
</evidence>
<evidence type="ECO:0000259" key="1">
    <source>
        <dbReference type="Pfam" id="PF01370"/>
    </source>
</evidence>